<keyword evidence="2" id="KW-1185">Reference proteome</keyword>
<dbReference type="PANTHER" id="PTHR34415">
    <property type="entry name" value="INTEGRASE CATALYTIC DOMAIN-CONTAINING PROTEIN"/>
    <property type="match status" value="1"/>
</dbReference>
<name>A0A9N9T2P5_DIABA</name>
<dbReference type="AlphaFoldDB" id="A0A9N9T2P5"/>
<accession>A0A9N9T2P5</accession>
<organism evidence="1 2">
    <name type="scientific">Diabrotica balteata</name>
    <name type="common">Banded cucumber beetle</name>
    <dbReference type="NCBI Taxonomy" id="107213"/>
    <lineage>
        <taxon>Eukaryota</taxon>
        <taxon>Metazoa</taxon>
        <taxon>Ecdysozoa</taxon>
        <taxon>Arthropoda</taxon>
        <taxon>Hexapoda</taxon>
        <taxon>Insecta</taxon>
        <taxon>Pterygota</taxon>
        <taxon>Neoptera</taxon>
        <taxon>Endopterygota</taxon>
        <taxon>Coleoptera</taxon>
        <taxon>Polyphaga</taxon>
        <taxon>Cucujiformia</taxon>
        <taxon>Chrysomeloidea</taxon>
        <taxon>Chrysomelidae</taxon>
        <taxon>Galerucinae</taxon>
        <taxon>Diabroticina</taxon>
        <taxon>Diabroticites</taxon>
        <taxon>Diabrotica</taxon>
    </lineage>
</organism>
<reference evidence="1" key="1">
    <citation type="submission" date="2022-01" db="EMBL/GenBank/DDBJ databases">
        <authorList>
            <person name="King R."/>
        </authorList>
    </citation>
    <scope>NUCLEOTIDE SEQUENCE</scope>
</reference>
<gene>
    <name evidence="1" type="ORF">DIABBA_LOCUS10552</name>
</gene>
<dbReference type="Proteomes" id="UP001153709">
    <property type="component" value="Chromosome 7"/>
</dbReference>
<dbReference type="EMBL" id="OU898282">
    <property type="protein sequence ID" value="CAG9837584.1"/>
    <property type="molecule type" value="Genomic_DNA"/>
</dbReference>
<evidence type="ECO:0000313" key="2">
    <source>
        <dbReference type="Proteomes" id="UP001153709"/>
    </source>
</evidence>
<proteinExistence type="predicted"/>
<dbReference type="PANTHER" id="PTHR34415:SF1">
    <property type="entry name" value="INTEGRASE CATALYTIC DOMAIN-CONTAINING PROTEIN"/>
    <property type="match status" value="1"/>
</dbReference>
<protein>
    <submittedName>
        <fullName evidence="1">Uncharacterized protein</fullName>
    </submittedName>
</protein>
<sequence length="298" mass="35055">MINAKRTAPAELIVHKRRAKKFYTKLNEVKESSKTRPNVMGIVFDYMQNLPLPSLPVQEMFFLRKLWYYVFNVYDFKNDRAVFYTYPEGVANKGPDEVTSFVLDFLQNEIPAEITELHIFSDACGGQNRNHTMLLREQYEKYDRIYSPDQYKAIIENSKKIQPTYKVKEVKNEDVLACKKWWPLYFVKLPKSLEDKRISFAISKYSYLIHRSDRKGYVVASSFIGGFLSHTFKLTKSNDVVLPSSKAYDYGKVPIKVSKINDVMKLIKYIPEEYLPFYDERRTWPTTEAETSDENDEN</sequence>
<evidence type="ECO:0000313" key="1">
    <source>
        <dbReference type="EMBL" id="CAG9837584.1"/>
    </source>
</evidence>
<dbReference type="OrthoDB" id="6743984at2759"/>